<evidence type="ECO:0000313" key="4">
    <source>
        <dbReference type="Proteomes" id="UP000281547"/>
    </source>
</evidence>
<evidence type="ECO:0000256" key="1">
    <source>
        <dbReference type="SAM" id="SignalP"/>
    </source>
</evidence>
<dbReference type="InterPro" id="IPR003646">
    <property type="entry name" value="SH3-like_bac-type"/>
</dbReference>
<evidence type="ECO:0000259" key="2">
    <source>
        <dbReference type="Pfam" id="PF08239"/>
    </source>
</evidence>
<comment type="caution">
    <text evidence="3">The sequence shown here is derived from an EMBL/GenBank/DDBJ whole genome shotgun (WGS) entry which is preliminary data.</text>
</comment>
<dbReference type="InterPro" id="IPR011024">
    <property type="entry name" value="G_crystallin-like"/>
</dbReference>
<name>A0A433XLN3_9HYPH</name>
<gene>
    <name evidence="3" type="ORF">EMQ25_03275</name>
</gene>
<dbReference type="AlphaFoldDB" id="A0A433XLN3"/>
<dbReference type="Gene3D" id="2.60.20.10">
    <property type="entry name" value="Crystallins"/>
    <property type="match status" value="1"/>
</dbReference>
<organism evidence="3 4">
    <name type="scientific">Arsenicitalea aurantiaca</name>
    <dbReference type="NCBI Taxonomy" id="1783274"/>
    <lineage>
        <taxon>Bacteria</taxon>
        <taxon>Pseudomonadati</taxon>
        <taxon>Pseudomonadota</taxon>
        <taxon>Alphaproteobacteria</taxon>
        <taxon>Hyphomicrobiales</taxon>
        <taxon>Devosiaceae</taxon>
        <taxon>Arsenicitalea</taxon>
    </lineage>
</organism>
<dbReference type="Pfam" id="PF03995">
    <property type="entry name" value="Inhibitor_I36"/>
    <property type="match status" value="1"/>
</dbReference>
<proteinExistence type="predicted"/>
<accession>A0A433XLN3</accession>
<dbReference type="Pfam" id="PF08239">
    <property type="entry name" value="SH3_3"/>
    <property type="match status" value="1"/>
</dbReference>
<dbReference type="RefSeq" id="WP_127187109.1">
    <property type="nucleotide sequence ID" value="NZ_RZNJ01000001.1"/>
</dbReference>
<feature type="domain" description="SH3b" evidence="2">
    <location>
        <begin position="38"/>
        <end position="82"/>
    </location>
</feature>
<dbReference type="Gene3D" id="2.30.30.40">
    <property type="entry name" value="SH3 Domains"/>
    <property type="match status" value="1"/>
</dbReference>
<evidence type="ECO:0000313" key="3">
    <source>
        <dbReference type="EMBL" id="RUT34989.1"/>
    </source>
</evidence>
<keyword evidence="4" id="KW-1185">Reference proteome</keyword>
<dbReference type="SUPFAM" id="SSF49695">
    <property type="entry name" value="gamma-Crystallin-like"/>
    <property type="match status" value="1"/>
</dbReference>
<keyword evidence="1" id="KW-0732">Signal</keyword>
<feature type="chain" id="PRO_5019440158" description="SH3b domain-containing protein" evidence="1">
    <location>
        <begin position="23"/>
        <end position="189"/>
    </location>
</feature>
<dbReference type="OrthoDB" id="7739067at2"/>
<sequence>MPLLRALVLAALASLLALPAAAQHTTGTAAWTNSAQIVYEGPGLRYRIMGEVPGEVRVRVERCSNAWCRIRADHARGWVALDALSFGQAPGGPFSGPKLNLKAGGPGEVCFHSGRNFTGETHCARSGTVVPDLLLYNRDNRVASISIAGNVSVMVCRDRNFVNYCQRINDSTPRLTGYLENNVSSYRVY</sequence>
<protein>
    <recommendedName>
        <fullName evidence="2">SH3b domain-containing protein</fullName>
    </recommendedName>
</protein>
<feature type="signal peptide" evidence="1">
    <location>
        <begin position="1"/>
        <end position="22"/>
    </location>
</feature>
<reference evidence="3 4" key="1">
    <citation type="journal article" date="2016" name="Int. J. Syst. Evol. Microbiol.">
        <title>Arsenicitalea aurantiaca gen. nov., sp. nov., a new member of the family Hyphomicrobiaceae, isolated from high-arsenic sediment.</title>
        <authorList>
            <person name="Mu Y."/>
            <person name="Zhou L."/>
            <person name="Zeng X.C."/>
            <person name="Liu L."/>
            <person name="Pan Y."/>
            <person name="Chen X."/>
            <person name="Wang J."/>
            <person name="Li S."/>
            <person name="Li W.J."/>
            <person name="Wang Y."/>
        </authorList>
    </citation>
    <scope>NUCLEOTIDE SEQUENCE [LARGE SCALE GENOMIC DNA]</scope>
    <source>
        <strain evidence="3 4">42-50</strain>
    </source>
</reference>
<dbReference type="Proteomes" id="UP000281547">
    <property type="component" value="Unassembled WGS sequence"/>
</dbReference>
<dbReference type="EMBL" id="RZNJ01000001">
    <property type="protein sequence ID" value="RUT34989.1"/>
    <property type="molecule type" value="Genomic_DNA"/>
</dbReference>